<gene>
    <name evidence="1" type="ORF">Amac_080810</name>
</gene>
<evidence type="ECO:0000313" key="2">
    <source>
        <dbReference type="Proteomes" id="UP000331127"/>
    </source>
</evidence>
<proteinExistence type="predicted"/>
<evidence type="ECO:0000313" key="1">
    <source>
        <dbReference type="EMBL" id="GES14484.1"/>
    </source>
</evidence>
<organism evidence="1 2">
    <name type="scientific">Acrocarpospora macrocephala</name>
    <dbReference type="NCBI Taxonomy" id="150177"/>
    <lineage>
        <taxon>Bacteria</taxon>
        <taxon>Bacillati</taxon>
        <taxon>Actinomycetota</taxon>
        <taxon>Actinomycetes</taxon>
        <taxon>Streptosporangiales</taxon>
        <taxon>Streptosporangiaceae</taxon>
        <taxon>Acrocarpospora</taxon>
    </lineage>
</organism>
<dbReference type="RefSeq" id="WP_155359658.1">
    <property type="nucleotide sequence ID" value="NZ_BAAAHL010000049.1"/>
</dbReference>
<comment type="caution">
    <text evidence="1">The sequence shown here is derived from an EMBL/GenBank/DDBJ whole genome shotgun (WGS) entry which is preliminary data.</text>
</comment>
<reference evidence="1 2" key="1">
    <citation type="submission" date="2019-10" db="EMBL/GenBank/DDBJ databases">
        <title>Whole genome shotgun sequence of Acrocarpospora macrocephala NBRC 16266.</title>
        <authorList>
            <person name="Ichikawa N."/>
            <person name="Kimura A."/>
            <person name="Kitahashi Y."/>
            <person name="Komaki H."/>
            <person name="Oguchi A."/>
        </authorList>
    </citation>
    <scope>NUCLEOTIDE SEQUENCE [LARGE SCALE GENOMIC DNA]</scope>
    <source>
        <strain evidence="1 2">NBRC 16266</strain>
    </source>
</reference>
<accession>A0A5M3X007</accession>
<dbReference type="AlphaFoldDB" id="A0A5M3X007"/>
<protein>
    <recommendedName>
        <fullName evidence="3">Serine aminopeptidase S33 domain-containing protein</fullName>
    </recommendedName>
</protein>
<dbReference type="OrthoDB" id="5495375at2"/>
<name>A0A5M3X007_9ACTN</name>
<dbReference type="Proteomes" id="UP000331127">
    <property type="component" value="Unassembled WGS sequence"/>
</dbReference>
<sequence length="75" mass="8145">MQAHEACALPIYSDTGLAGMTMPMLVIAGDRDAFIKGPETARRIRANVPKDDVRLLSGVRSPRHRPAGTIGEFIQ</sequence>
<dbReference type="EMBL" id="BLAE01000060">
    <property type="protein sequence ID" value="GES14484.1"/>
    <property type="molecule type" value="Genomic_DNA"/>
</dbReference>
<evidence type="ECO:0008006" key="3">
    <source>
        <dbReference type="Google" id="ProtNLM"/>
    </source>
</evidence>
<keyword evidence="2" id="KW-1185">Reference proteome</keyword>